<reference evidence="1 2" key="1">
    <citation type="journal article" date="2015" name="Int. J. Syst. Evol. Microbiol.">
        <title>Mariniphaga sediminis sp. nov., isolated from coastal sediment.</title>
        <authorList>
            <person name="Wang F.Q."/>
            <person name="Shen Q.Y."/>
            <person name="Chen G.J."/>
            <person name="Du Z.J."/>
        </authorList>
    </citation>
    <scope>NUCLEOTIDE SEQUENCE [LARGE SCALE GENOMIC DNA]</scope>
    <source>
        <strain evidence="1 2">SY21</strain>
    </source>
</reference>
<dbReference type="AlphaFoldDB" id="A0A399D318"/>
<sequence length="185" mass="21046">MKTLTGIIFLFALVVLSSCEGPVGPPGQDGESLFGTVFQFQDDFTPENEYALYYEFPQSITVYETDAVLVYIRWKQVEDNSGEIVDVWRLLPQTVDLGDKGILQYNYDYTFNDVEIFLDGTVDFNTLPPADTDNQAFRIVVFPADFITQKGLDINDYNLMMKSLKVTPDVIQKIDVENKNEIVEP</sequence>
<proteinExistence type="predicted"/>
<dbReference type="EMBL" id="QWET01000003">
    <property type="protein sequence ID" value="RIH66345.1"/>
    <property type="molecule type" value="Genomic_DNA"/>
</dbReference>
<protein>
    <submittedName>
        <fullName evidence="1">Collagen-like protein</fullName>
    </submittedName>
</protein>
<dbReference type="RefSeq" id="WP_119348932.1">
    <property type="nucleotide sequence ID" value="NZ_QWET01000003.1"/>
</dbReference>
<gene>
    <name evidence="1" type="ORF">D1164_05400</name>
</gene>
<dbReference type="OrthoDB" id="1524444at2"/>
<evidence type="ECO:0000313" key="1">
    <source>
        <dbReference type="EMBL" id="RIH66345.1"/>
    </source>
</evidence>
<comment type="caution">
    <text evidence="1">The sequence shown here is derived from an EMBL/GenBank/DDBJ whole genome shotgun (WGS) entry which is preliminary data.</text>
</comment>
<keyword evidence="1" id="KW-0176">Collagen</keyword>
<keyword evidence="2" id="KW-1185">Reference proteome</keyword>
<evidence type="ECO:0000313" key="2">
    <source>
        <dbReference type="Proteomes" id="UP000266441"/>
    </source>
</evidence>
<organism evidence="1 2">
    <name type="scientific">Mariniphaga sediminis</name>
    <dbReference type="NCBI Taxonomy" id="1628158"/>
    <lineage>
        <taxon>Bacteria</taxon>
        <taxon>Pseudomonadati</taxon>
        <taxon>Bacteroidota</taxon>
        <taxon>Bacteroidia</taxon>
        <taxon>Marinilabiliales</taxon>
        <taxon>Prolixibacteraceae</taxon>
        <taxon>Mariniphaga</taxon>
    </lineage>
</organism>
<accession>A0A399D318</accession>
<dbReference type="Proteomes" id="UP000266441">
    <property type="component" value="Unassembled WGS sequence"/>
</dbReference>
<dbReference type="PROSITE" id="PS51257">
    <property type="entry name" value="PROKAR_LIPOPROTEIN"/>
    <property type="match status" value="1"/>
</dbReference>
<name>A0A399D318_9BACT</name>